<name>A0A4R0PXF6_9SPHI</name>
<dbReference type="Proteomes" id="UP000293925">
    <property type="component" value="Unassembled WGS sequence"/>
</dbReference>
<organism evidence="1 2">
    <name type="scientific">Pedobacter psychrodurus</name>
    <dbReference type="NCBI Taxonomy" id="2530456"/>
    <lineage>
        <taxon>Bacteria</taxon>
        <taxon>Pseudomonadati</taxon>
        <taxon>Bacteroidota</taxon>
        <taxon>Sphingobacteriia</taxon>
        <taxon>Sphingobacteriales</taxon>
        <taxon>Sphingobacteriaceae</taxon>
        <taxon>Pedobacter</taxon>
    </lineage>
</organism>
<sequence>MINNARNLKKRLLGLFPAKTLKENFNEDGNISDVIEILSGNLTDQAVYNFVRNHHTITRQHIYFYNLLRNFNPLSMIDFPFEIFSQSANAGTYEYLILPEISYRVVLSNPLEQEEVKFLQPVMIQIKNQILTLHFTKLEKNVAPYFDTERIATKVSQTNSEQEILNTISEFFINAFGLQKLDINRGVKFLWDTDSIDSTKVQWRRDSSVATDTMDENLLFKANYRVDYDVLILKPLVKTFFKYIKDDEYFCTSFDVDPANGQLNIPRFPKNVNQVKNVITEILANN</sequence>
<keyword evidence="2" id="KW-1185">Reference proteome</keyword>
<comment type="caution">
    <text evidence="1">The sequence shown here is derived from an EMBL/GenBank/DDBJ whole genome shotgun (WGS) entry which is preliminary data.</text>
</comment>
<protein>
    <submittedName>
        <fullName evidence="1">Uncharacterized protein</fullName>
    </submittedName>
</protein>
<dbReference type="AlphaFoldDB" id="A0A4R0PXF6"/>
<dbReference type="EMBL" id="SJSO01000006">
    <property type="protein sequence ID" value="TCD27503.1"/>
    <property type="molecule type" value="Genomic_DNA"/>
</dbReference>
<reference evidence="1 2" key="1">
    <citation type="submission" date="2019-02" db="EMBL/GenBank/DDBJ databases">
        <title>Pedobacter sp. RP-3-21 sp. nov., isolated from Arctic soil.</title>
        <authorList>
            <person name="Dahal R.H."/>
        </authorList>
    </citation>
    <scope>NUCLEOTIDE SEQUENCE [LARGE SCALE GENOMIC DNA]</scope>
    <source>
        <strain evidence="1 2">RP-3-21</strain>
    </source>
</reference>
<evidence type="ECO:0000313" key="1">
    <source>
        <dbReference type="EMBL" id="TCD27503.1"/>
    </source>
</evidence>
<evidence type="ECO:0000313" key="2">
    <source>
        <dbReference type="Proteomes" id="UP000293925"/>
    </source>
</evidence>
<accession>A0A4R0PXF6</accession>
<dbReference type="RefSeq" id="WP_131529691.1">
    <property type="nucleotide sequence ID" value="NZ_SJSO01000006.1"/>
</dbReference>
<dbReference type="OrthoDB" id="1328914at2"/>
<proteinExistence type="predicted"/>
<gene>
    <name evidence="1" type="ORF">EZ456_09945</name>
</gene>